<dbReference type="Proteomes" id="UP000593560">
    <property type="component" value="Unassembled WGS sequence"/>
</dbReference>
<dbReference type="AlphaFoldDB" id="A0A7J9GFG3"/>
<proteinExistence type="predicted"/>
<protein>
    <recommendedName>
        <fullName evidence="1">RNase H type-1 domain-containing protein</fullName>
    </recommendedName>
</protein>
<keyword evidence="3" id="KW-1185">Reference proteome</keyword>
<accession>A0A7J9GFG3</accession>
<gene>
    <name evidence="2" type="ORF">Gohar_007015</name>
</gene>
<organism evidence="2 3">
    <name type="scientific">Gossypium harknessii</name>
    <dbReference type="NCBI Taxonomy" id="34285"/>
    <lineage>
        <taxon>Eukaryota</taxon>
        <taxon>Viridiplantae</taxon>
        <taxon>Streptophyta</taxon>
        <taxon>Embryophyta</taxon>
        <taxon>Tracheophyta</taxon>
        <taxon>Spermatophyta</taxon>
        <taxon>Magnoliopsida</taxon>
        <taxon>eudicotyledons</taxon>
        <taxon>Gunneridae</taxon>
        <taxon>Pentapetalae</taxon>
        <taxon>rosids</taxon>
        <taxon>malvids</taxon>
        <taxon>Malvales</taxon>
        <taxon>Malvaceae</taxon>
        <taxon>Malvoideae</taxon>
        <taxon>Gossypium</taxon>
    </lineage>
</organism>
<feature type="domain" description="RNase H type-1" evidence="1">
    <location>
        <begin position="35"/>
        <end position="79"/>
    </location>
</feature>
<comment type="caution">
    <text evidence="2">The sequence shown here is derived from an EMBL/GenBank/DDBJ whole genome shotgun (WGS) entry which is preliminary data.</text>
</comment>
<reference evidence="2 3" key="1">
    <citation type="journal article" date="2019" name="Genome Biol. Evol.">
        <title>Insights into the evolution of the New World diploid cottons (Gossypium, subgenus Houzingenia) based on genome sequencing.</title>
        <authorList>
            <person name="Grover C.E."/>
            <person name="Arick M.A. 2nd"/>
            <person name="Thrash A."/>
            <person name="Conover J.L."/>
            <person name="Sanders W.S."/>
            <person name="Peterson D.G."/>
            <person name="Frelichowski J.E."/>
            <person name="Scheffler J.A."/>
            <person name="Scheffler B.E."/>
            <person name="Wendel J.F."/>
        </authorList>
    </citation>
    <scope>NUCLEOTIDE SEQUENCE [LARGE SCALE GENOMIC DNA]</scope>
    <source>
        <strain evidence="2">0</strain>
        <tissue evidence="2">Leaf</tissue>
    </source>
</reference>
<dbReference type="Pfam" id="PF13456">
    <property type="entry name" value="RVT_3"/>
    <property type="match status" value="1"/>
</dbReference>
<sequence length="124" mass="13806">MVEAPLKVMFFSGVCGRIAAKGHVLSRRLCYPNEYVRDTTIAEARACVQALVFVEELGFRKIVVEGDTLTVTKKSSKSSNTWTGTGRQTIRFPDVLDRGGPARVEELADLDRGRLNEEERMGND</sequence>
<dbReference type="EMBL" id="JABFAD010000004">
    <property type="protein sequence ID" value="MBA0796231.1"/>
    <property type="molecule type" value="Genomic_DNA"/>
</dbReference>
<dbReference type="GO" id="GO:0003676">
    <property type="term" value="F:nucleic acid binding"/>
    <property type="evidence" value="ECO:0007669"/>
    <property type="project" value="InterPro"/>
</dbReference>
<name>A0A7J9GFG3_9ROSI</name>
<dbReference type="GO" id="GO:0004523">
    <property type="term" value="F:RNA-DNA hybrid ribonuclease activity"/>
    <property type="evidence" value="ECO:0007669"/>
    <property type="project" value="InterPro"/>
</dbReference>
<evidence type="ECO:0000313" key="3">
    <source>
        <dbReference type="Proteomes" id="UP000593560"/>
    </source>
</evidence>
<evidence type="ECO:0000259" key="1">
    <source>
        <dbReference type="Pfam" id="PF13456"/>
    </source>
</evidence>
<dbReference type="InterPro" id="IPR002156">
    <property type="entry name" value="RNaseH_domain"/>
</dbReference>
<evidence type="ECO:0000313" key="2">
    <source>
        <dbReference type="EMBL" id="MBA0796231.1"/>
    </source>
</evidence>